<proteinExistence type="predicted"/>
<dbReference type="OrthoDB" id="9801699at2"/>
<dbReference type="InterPro" id="IPR041117">
    <property type="entry name" value="SoxA_A3"/>
</dbReference>
<evidence type="ECO:0000256" key="1">
    <source>
        <dbReference type="ARBA" id="ARBA00023002"/>
    </source>
</evidence>
<dbReference type="Proteomes" id="UP000191418">
    <property type="component" value="Unassembled WGS sequence"/>
</dbReference>
<protein>
    <submittedName>
        <fullName evidence="4">FAD/NAD(P)-binding oxidoreductase</fullName>
    </submittedName>
</protein>
<dbReference type="Gene3D" id="1.10.10.1100">
    <property type="entry name" value="BFD-like [2Fe-2S]-binding domain"/>
    <property type="match status" value="1"/>
</dbReference>
<dbReference type="InterPro" id="IPR051691">
    <property type="entry name" value="Metab_Enz_Cyan_OpOx_G3PDH"/>
</dbReference>
<dbReference type="PIRSF" id="PIRSF037495">
    <property type="entry name" value="Opine_OX_OoxA/HcnB"/>
    <property type="match status" value="1"/>
</dbReference>
<dbReference type="RefSeq" id="WP_078745120.1">
    <property type="nucleotide sequence ID" value="NZ_FUXG01000008.1"/>
</dbReference>
<dbReference type="SUPFAM" id="SSF51905">
    <property type="entry name" value="FAD/NAD(P)-binding domain"/>
    <property type="match status" value="1"/>
</dbReference>
<dbReference type="GO" id="GO:0016491">
    <property type="term" value="F:oxidoreductase activity"/>
    <property type="evidence" value="ECO:0007669"/>
    <property type="project" value="UniProtKB-KW"/>
</dbReference>
<dbReference type="PRINTS" id="PR00368">
    <property type="entry name" value="FADPNR"/>
</dbReference>
<feature type="domain" description="SoxA A3" evidence="3">
    <location>
        <begin position="396"/>
        <end position="474"/>
    </location>
</feature>
<dbReference type="EMBL" id="MTSM01000008">
    <property type="protein sequence ID" value="OPX55533.1"/>
    <property type="molecule type" value="Genomic_DNA"/>
</dbReference>
<organism evidence="4 5">
    <name type="scientific">Oceanospirillum multiglobuliferum</name>
    <dbReference type="NCBI Taxonomy" id="64969"/>
    <lineage>
        <taxon>Bacteria</taxon>
        <taxon>Pseudomonadati</taxon>
        <taxon>Pseudomonadota</taxon>
        <taxon>Gammaproteobacteria</taxon>
        <taxon>Oceanospirillales</taxon>
        <taxon>Oceanospirillaceae</taxon>
        <taxon>Oceanospirillum</taxon>
    </lineage>
</organism>
<dbReference type="InterPro" id="IPR023753">
    <property type="entry name" value="FAD/NAD-binding_dom"/>
</dbReference>
<dbReference type="InterPro" id="IPR036188">
    <property type="entry name" value="FAD/NAD-bd_sf"/>
</dbReference>
<dbReference type="Gene3D" id="3.50.50.60">
    <property type="entry name" value="FAD/NAD(P)-binding domain"/>
    <property type="match status" value="2"/>
</dbReference>
<comment type="caution">
    <text evidence="4">The sequence shown here is derived from an EMBL/GenBank/DDBJ whole genome shotgun (WGS) entry which is preliminary data.</text>
</comment>
<keyword evidence="1" id="KW-0560">Oxidoreductase</keyword>
<dbReference type="PRINTS" id="PR00411">
    <property type="entry name" value="PNDRDTASEI"/>
</dbReference>
<keyword evidence="5" id="KW-1185">Reference proteome</keyword>
<sequence>MTKSSVPDTQGDSQYDLIIIGAGPAGMAAASTAAREGLTVALMDEQCSVGGQIYRAIQHTALQYQQILGADYYAGQTLLAAFEQQLNAEQSQITYLPNSMVWSVEDDLVVSFSSGEISHRLRAKKVLLATGAMERPVAFPGWTLPGVMTCGAAQILLKQSALAPAAPLVLAGSGPLLLLIAAQLNRAGVAITAVLDTTPKGRYLKAAKYLWGALKNPILLKKGLGLLQELKKSGIRYERQVSDLKAIACEQGIQLEQVQFSVSGKVQQIDCNSLLVHQGVVPNVQLSRALGLAHQWQALQQCWSPVRDTWGQSSHADIFIAGDGGGIAGAVAAECQGQLAALKIAEQLERINPQVLVQQTRPIQRILAKQLSIRPFLDQLYQPAEAFLKPLGDTIVCRCEEISADQIRKIAAQGVAGPNQAKAFCRAGMGPCQGRMCGLTVANLIADEQNRTVEAVGYYQIRSPIKPLTLSELADLAD</sequence>
<gene>
    <name evidence="4" type="ORF">BTE48_07870</name>
</gene>
<evidence type="ECO:0000313" key="5">
    <source>
        <dbReference type="Proteomes" id="UP000191418"/>
    </source>
</evidence>
<dbReference type="Pfam" id="PF17806">
    <property type="entry name" value="SO_alpha_A3"/>
    <property type="match status" value="1"/>
</dbReference>
<feature type="domain" description="FAD/NAD(P)-binding" evidence="2">
    <location>
        <begin position="15"/>
        <end position="337"/>
    </location>
</feature>
<name>A0A1T4PK67_9GAMM</name>
<dbReference type="Pfam" id="PF07992">
    <property type="entry name" value="Pyr_redox_2"/>
    <property type="match status" value="1"/>
</dbReference>
<dbReference type="InterPro" id="IPR041854">
    <property type="entry name" value="BFD-like_2Fe2S-bd_dom_sf"/>
</dbReference>
<dbReference type="PANTHER" id="PTHR42949:SF3">
    <property type="entry name" value="ANAEROBIC GLYCEROL-3-PHOSPHATE DEHYDROGENASE SUBUNIT B"/>
    <property type="match status" value="1"/>
</dbReference>
<evidence type="ECO:0000313" key="4">
    <source>
        <dbReference type="EMBL" id="OPX55533.1"/>
    </source>
</evidence>
<reference evidence="4 5" key="1">
    <citation type="submission" date="2017-01" db="EMBL/GenBank/DDBJ databases">
        <title>Genome Sequencing of a Marine Spirillum, Oceanospirillum multiglobuliferum ATCC 33336, from Japan.</title>
        <authorList>
            <person name="Carney J.G."/>
            <person name="Trachtenberg A.M."/>
            <person name="Rheaume B.A."/>
            <person name="Linnane J.D."/>
            <person name="Pitts N.L."/>
            <person name="Mykles D.L."/>
            <person name="Maclea K.S."/>
        </authorList>
    </citation>
    <scope>NUCLEOTIDE SEQUENCE [LARGE SCALE GENOMIC DNA]</scope>
    <source>
        <strain evidence="4 5">ATCC 33336</strain>
    </source>
</reference>
<dbReference type="InterPro" id="IPR017224">
    <property type="entry name" value="Opine_Oxase_asu/HCN_bsu"/>
</dbReference>
<dbReference type="STRING" id="64969.SAMN02745127_01514"/>
<evidence type="ECO:0000259" key="2">
    <source>
        <dbReference type="Pfam" id="PF07992"/>
    </source>
</evidence>
<evidence type="ECO:0000259" key="3">
    <source>
        <dbReference type="Pfam" id="PF17806"/>
    </source>
</evidence>
<accession>A0A1T4PK67</accession>
<dbReference type="CDD" id="cd19946">
    <property type="entry name" value="GlpA-like_Fer2_BFD-like"/>
    <property type="match status" value="1"/>
</dbReference>
<dbReference type="PANTHER" id="PTHR42949">
    <property type="entry name" value="ANAEROBIC GLYCEROL-3-PHOSPHATE DEHYDROGENASE SUBUNIT B"/>
    <property type="match status" value="1"/>
</dbReference>
<dbReference type="AlphaFoldDB" id="A0A1T4PK67"/>